<reference evidence="6 7" key="1">
    <citation type="submission" date="2017-06" db="EMBL/GenBank/DDBJ databases">
        <title>Genome sequencing of cyanobaciteial culture collection at National Institute for Environmental Studies (NIES).</title>
        <authorList>
            <person name="Hirose Y."/>
            <person name="Shimura Y."/>
            <person name="Fujisawa T."/>
            <person name="Nakamura Y."/>
            <person name="Kawachi M."/>
        </authorList>
    </citation>
    <scope>NUCLEOTIDE SEQUENCE [LARGE SCALE GENOMIC DNA]</scope>
    <source>
        <strain evidence="6 7">NIES-37</strain>
    </source>
</reference>
<dbReference type="SUPFAM" id="SSF56349">
    <property type="entry name" value="DNA breaking-rejoining enzymes"/>
    <property type="match status" value="1"/>
</dbReference>
<evidence type="ECO:0000256" key="2">
    <source>
        <dbReference type="ARBA" id="ARBA00022908"/>
    </source>
</evidence>
<name>A0A1Z4N2U2_9CYAN</name>
<dbReference type="CDD" id="cd01189">
    <property type="entry name" value="INT_ICEBs1_C_like"/>
    <property type="match status" value="1"/>
</dbReference>
<dbReference type="InterPro" id="IPR013762">
    <property type="entry name" value="Integrase-like_cat_sf"/>
</dbReference>
<keyword evidence="7" id="KW-1185">Reference proteome</keyword>
<dbReference type="InterPro" id="IPR050808">
    <property type="entry name" value="Phage_Integrase"/>
</dbReference>
<evidence type="ECO:0000256" key="3">
    <source>
        <dbReference type="ARBA" id="ARBA00023125"/>
    </source>
</evidence>
<dbReference type="Proteomes" id="UP000218785">
    <property type="component" value="Chromosome"/>
</dbReference>
<dbReference type="InterPro" id="IPR022000">
    <property type="entry name" value="Min27-like_integrase_DNA_bind"/>
</dbReference>
<dbReference type="Pfam" id="PF12167">
    <property type="entry name" value="Arm-DNA-bind_2"/>
    <property type="match status" value="1"/>
</dbReference>
<dbReference type="InterPro" id="IPR010998">
    <property type="entry name" value="Integrase_recombinase_N"/>
</dbReference>
<dbReference type="GO" id="GO:0006310">
    <property type="term" value="P:DNA recombination"/>
    <property type="evidence" value="ECO:0007669"/>
    <property type="project" value="UniProtKB-KW"/>
</dbReference>
<keyword evidence="3" id="KW-0238">DNA-binding</keyword>
<comment type="similarity">
    <text evidence="1">Belongs to the 'phage' integrase family.</text>
</comment>
<dbReference type="PANTHER" id="PTHR30629:SF2">
    <property type="entry name" value="PROPHAGE INTEGRASE INTS-RELATED"/>
    <property type="match status" value="1"/>
</dbReference>
<dbReference type="GO" id="GO:0015074">
    <property type="term" value="P:DNA integration"/>
    <property type="evidence" value="ECO:0007669"/>
    <property type="project" value="UniProtKB-KW"/>
</dbReference>
<keyword evidence="2" id="KW-0229">DNA integration</keyword>
<proteinExistence type="inferred from homology"/>
<sequence length="390" mass="44112">MKGIKGQVSVVASHCRLQLRFRYAGKRYTLSIGLPDTIVNRKVAEAKARQIELDMLSGNFDATLAKYKPPAAVKAVKPAITPQATSTPTIAELWEQFVEYKRPQCSPNTMKYIYAVFSNYIKKLPTHDLDKAAQIRDYIVNSIPLYSGKRFLARLCACCDWAIESGIISENPFKGMAAKIKPPKSSNSGGMNDINPFSTEERDMIIHALESDRFCPRKSGFRHSHYAPLMKFLFATGCRPSEAIALQWKHISLDFKQITFEQAIIGTDSGKQVRQGLKTQERRKFPCNNSLQTLLQSIKPVEATPKLLVFPSPEGKHIDLNNFRSRIWKIVLKGLAIEYRKIYQTRHTFITRALEAGLDAKDVARLVGNSPEIIYKHYAGSMRELIVPEF</sequence>
<dbReference type="InterPro" id="IPR002104">
    <property type="entry name" value="Integrase_catalytic"/>
</dbReference>
<keyword evidence="4" id="KW-0233">DNA recombination</keyword>
<evidence type="ECO:0000256" key="1">
    <source>
        <dbReference type="ARBA" id="ARBA00008857"/>
    </source>
</evidence>
<dbReference type="EMBL" id="AP018248">
    <property type="protein sequence ID" value="BAZ00005.1"/>
    <property type="molecule type" value="Genomic_DNA"/>
</dbReference>
<protein>
    <submittedName>
        <fullName evidence="6">Phage integrase family protein</fullName>
    </submittedName>
</protein>
<dbReference type="KEGG" id="ttq:NIES37_39870"/>
<dbReference type="AlphaFoldDB" id="A0A1Z4N2U2"/>
<gene>
    <name evidence="6" type="ORF">NIES37_39870</name>
</gene>
<evidence type="ECO:0000256" key="4">
    <source>
        <dbReference type="ARBA" id="ARBA00023172"/>
    </source>
</evidence>
<dbReference type="Pfam" id="PF00589">
    <property type="entry name" value="Phage_integrase"/>
    <property type="match status" value="1"/>
</dbReference>
<accession>A0A1Z4N2U2</accession>
<dbReference type="Gene3D" id="1.10.150.130">
    <property type="match status" value="1"/>
</dbReference>
<organism evidence="6 7">
    <name type="scientific">Tolypothrix tenuis PCC 7101</name>
    <dbReference type="NCBI Taxonomy" id="231146"/>
    <lineage>
        <taxon>Bacteria</taxon>
        <taxon>Bacillati</taxon>
        <taxon>Cyanobacteriota</taxon>
        <taxon>Cyanophyceae</taxon>
        <taxon>Nostocales</taxon>
        <taxon>Tolypothrichaceae</taxon>
        <taxon>Tolypothrix</taxon>
    </lineage>
</organism>
<evidence type="ECO:0000313" key="6">
    <source>
        <dbReference type="EMBL" id="BAZ00005.1"/>
    </source>
</evidence>
<evidence type="ECO:0000313" key="7">
    <source>
        <dbReference type="Proteomes" id="UP000218785"/>
    </source>
</evidence>
<dbReference type="PROSITE" id="PS51898">
    <property type="entry name" value="TYR_RECOMBINASE"/>
    <property type="match status" value="1"/>
</dbReference>
<dbReference type="Gene3D" id="1.10.443.10">
    <property type="entry name" value="Intergrase catalytic core"/>
    <property type="match status" value="1"/>
</dbReference>
<dbReference type="InterPro" id="IPR011010">
    <property type="entry name" value="DNA_brk_join_enz"/>
</dbReference>
<evidence type="ECO:0000259" key="5">
    <source>
        <dbReference type="PROSITE" id="PS51898"/>
    </source>
</evidence>
<feature type="domain" description="Tyr recombinase" evidence="5">
    <location>
        <begin position="192"/>
        <end position="390"/>
    </location>
</feature>
<dbReference type="GO" id="GO:0003677">
    <property type="term" value="F:DNA binding"/>
    <property type="evidence" value="ECO:0007669"/>
    <property type="project" value="UniProtKB-KW"/>
</dbReference>
<dbReference type="RefSeq" id="WP_096578564.1">
    <property type="nucleotide sequence ID" value="NZ_CAWNJS010000001.1"/>
</dbReference>
<dbReference type="PANTHER" id="PTHR30629">
    <property type="entry name" value="PROPHAGE INTEGRASE"/>
    <property type="match status" value="1"/>
</dbReference>